<feature type="compositionally biased region" description="Low complexity" evidence="6">
    <location>
        <begin position="223"/>
        <end position="237"/>
    </location>
</feature>
<evidence type="ECO:0000256" key="2">
    <source>
        <dbReference type="ARBA" id="ARBA00022723"/>
    </source>
</evidence>
<dbReference type="PANTHER" id="PTHR23110:SF92">
    <property type="entry name" value="MODIFIER OF MDG4"/>
    <property type="match status" value="1"/>
</dbReference>
<dbReference type="VEuPathDB" id="VectorBase:AEPI008317"/>
<dbReference type="InterPro" id="IPR000210">
    <property type="entry name" value="BTB/POZ_dom"/>
</dbReference>
<keyword evidence="9" id="KW-1185">Reference proteome</keyword>
<keyword evidence="3" id="KW-0863">Zinc-finger</keyword>
<evidence type="ECO:0000256" key="3">
    <source>
        <dbReference type="ARBA" id="ARBA00022771"/>
    </source>
</evidence>
<dbReference type="FunFam" id="3.30.710.10:FF:000036">
    <property type="entry name" value="Mod(Mdg4), isoform H"/>
    <property type="match status" value="1"/>
</dbReference>
<dbReference type="CDD" id="cd18315">
    <property type="entry name" value="BTB_POZ_BAB-like"/>
    <property type="match status" value="1"/>
</dbReference>
<dbReference type="InterPro" id="IPR051095">
    <property type="entry name" value="Dros_DevTransReg"/>
</dbReference>
<feature type="domain" description="BTB" evidence="7">
    <location>
        <begin position="32"/>
        <end position="98"/>
    </location>
</feature>
<accession>A0A182PMZ3</accession>
<evidence type="ECO:0000256" key="6">
    <source>
        <dbReference type="SAM" id="MobiDB-lite"/>
    </source>
</evidence>
<feature type="region of interest" description="Disordered" evidence="6">
    <location>
        <begin position="118"/>
        <end position="163"/>
    </location>
</feature>
<dbReference type="STRING" id="199890.A0A182PMZ3"/>
<feature type="compositionally biased region" description="Low complexity" evidence="6">
    <location>
        <begin position="188"/>
        <end position="203"/>
    </location>
</feature>
<evidence type="ECO:0000256" key="1">
    <source>
        <dbReference type="ARBA" id="ARBA00004123"/>
    </source>
</evidence>
<dbReference type="Gene3D" id="2.20.25.240">
    <property type="match status" value="4"/>
</dbReference>
<comment type="subcellular location">
    <subcellularLocation>
        <location evidence="1">Nucleus</location>
    </subcellularLocation>
</comment>
<dbReference type="PANTHER" id="PTHR23110">
    <property type="entry name" value="BTB DOMAIN TRANSCRIPTION FACTOR"/>
    <property type="match status" value="1"/>
</dbReference>
<evidence type="ECO:0000256" key="5">
    <source>
        <dbReference type="ARBA" id="ARBA00023242"/>
    </source>
</evidence>
<feature type="region of interest" description="Disordered" evidence="6">
    <location>
        <begin position="982"/>
        <end position="1012"/>
    </location>
</feature>
<dbReference type="PROSITE" id="PS50097">
    <property type="entry name" value="BTB"/>
    <property type="match status" value="1"/>
</dbReference>
<reference evidence="9" key="1">
    <citation type="submission" date="2013-03" db="EMBL/GenBank/DDBJ databases">
        <title>The Genome Sequence of Anopheles epiroticus epiroticus2.</title>
        <authorList>
            <consortium name="The Broad Institute Genomics Platform"/>
            <person name="Neafsey D.E."/>
            <person name="Howell P."/>
            <person name="Walker B."/>
            <person name="Young S.K."/>
            <person name="Zeng Q."/>
            <person name="Gargeya S."/>
            <person name="Fitzgerald M."/>
            <person name="Haas B."/>
            <person name="Abouelleil A."/>
            <person name="Allen A.W."/>
            <person name="Alvarado L."/>
            <person name="Arachchi H.M."/>
            <person name="Berlin A.M."/>
            <person name="Chapman S.B."/>
            <person name="Gainer-Dewar J."/>
            <person name="Goldberg J."/>
            <person name="Griggs A."/>
            <person name="Gujja S."/>
            <person name="Hansen M."/>
            <person name="Howarth C."/>
            <person name="Imamovic A."/>
            <person name="Ireland A."/>
            <person name="Larimer J."/>
            <person name="McCowan C."/>
            <person name="Murphy C."/>
            <person name="Pearson M."/>
            <person name="Poon T.W."/>
            <person name="Priest M."/>
            <person name="Roberts A."/>
            <person name="Saif S."/>
            <person name="Shea T."/>
            <person name="Sisk P."/>
            <person name="Sykes S."/>
            <person name="Wortman J."/>
            <person name="Nusbaum C."/>
            <person name="Birren B."/>
        </authorList>
    </citation>
    <scope>NUCLEOTIDE SEQUENCE [LARGE SCALE GENOMIC DNA]</scope>
    <source>
        <strain evidence="9">Epiroticus2</strain>
    </source>
</reference>
<name>A0A182PMZ3_9DIPT</name>
<feature type="compositionally biased region" description="Low complexity" evidence="6">
    <location>
        <begin position="135"/>
        <end position="155"/>
    </location>
</feature>
<dbReference type="InterPro" id="IPR007588">
    <property type="entry name" value="Znf_FLYWCH"/>
</dbReference>
<reference evidence="8" key="2">
    <citation type="submission" date="2020-05" db="UniProtKB">
        <authorList>
            <consortium name="EnsemblMetazoa"/>
        </authorList>
    </citation>
    <scope>IDENTIFICATION</scope>
    <source>
        <strain evidence="8">Epiroticus2</strain>
    </source>
</reference>
<protein>
    <submittedName>
        <fullName evidence="8">BTB domain-containing protein</fullName>
    </submittedName>
</protein>
<feature type="region of interest" description="Disordered" evidence="6">
    <location>
        <begin position="188"/>
        <end position="237"/>
    </location>
</feature>
<dbReference type="SUPFAM" id="SSF54695">
    <property type="entry name" value="POZ domain"/>
    <property type="match status" value="1"/>
</dbReference>
<feature type="compositionally biased region" description="Basic and acidic residues" evidence="6">
    <location>
        <begin position="292"/>
        <end position="303"/>
    </location>
</feature>
<sequence>MADDEQFSLCWNNFNSNLSAGFHESLQRGDLVDVTLAAEGHLVKAHRLILSVCSPYFRKMFTQVPVNQHAFIFLKDVSHSALQDLIQFMYCGEVNVKQDALPAFISTAEALQIKGLTETGDSAPTHQSPVKEETPAAVPVAPATISTSTTSPSASQRAKVQRNRIQSYKLESEESGDDKVVHIQASTSHHVSAQQLQVQASSQKRTIPQRGLPSQTSKRTKMSISASSDGLDSSDTTPAQVQTVQTVQIVKQLPQVIEPEYIELPIESINPKAEPDYTDETAEIEAVDAETEQEHKLSEHEQGEADDDGNYVEDDTYGDMAMSKYDESYLTEGEEGTKAGVSGFVDSYTSDGGTGTEQSTQVNQISMKSVALTNVSHIRLKDLEDLIFAVLDVGGSDQSSTMRSTDVDDAYSFASRMGLLQTIKKEGDVMIKDEPLHQQLQLPLRNFNANEASSSGVDWSQSMNVAKNSANVSPVRRSMRMIGGSRKEAATNSATVSGRKSKPDDKTLPAASVTKFHELKKSHGSPAQRNRCVSCYNRNILESERMPNPKTKWVTTFCDDCPGKPFLCIFCFSKIHCRRLSATRRQFLQQALAKANVHERRQSLPASVAKFKSLKVLAVPSTVSVSKIRTNEASSSRSSNIRPVKHITSTVKFIRSQKKCAQLVHEGYIYNRKTVHQNGRTSWRCCDLLKYHCKASCVTKLNQLVSIRNGHNHEDHSSKLTHKTLFDFPEDLEEYVNIRTQGPIDVVNHKVDVIDTGAEYKIVVSDRGNEKQSNVATEGTMLLDKEDLIEEEYMDDRKGGLQLVHENYLYRSNLRRQGRNGDVLYWECIYNRGQKCRGRLKTIGNEVVITNGRATPVLDTTTTNSSSNNGDHPPSGCLVTNSTVDSTVELKFIKSPWSTPCLVLNNFLYNCHSTRGDIGYWRCHNYSRKVKEERCRARCVVKGGRLSALTGAQHNHPPHTEKIERIMRRNYADEMQELEMMRIQQQQQQLQEPHQPQQQQQQQQQEQDQQHMQTSENILLLMATDAHQNALSDQQQVVQQPMMRTIRQQVTSLDVASTTPPIISSVTTVLSSAITDLIKMEDYDLPTVEFQRGLPLLVKNNFIYRCERTRNLRSYWLCIRYKTHKCNGRIICQSNAVLKETDHCHMDDRRRLTFSERKLIDLSKVNVGRWVKSVPPEFITNARKASLSRRLVATAQKEEKPDRGNYRDELVS</sequence>
<dbReference type="Gene3D" id="3.30.710.10">
    <property type="entry name" value="Potassium Channel Kv1.1, Chain A"/>
    <property type="match status" value="1"/>
</dbReference>
<proteinExistence type="predicted"/>
<dbReference type="InterPro" id="IPR011333">
    <property type="entry name" value="SKP1/BTB/POZ_sf"/>
</dbReference>
<dbReference type="AlphaFoldDB" id="A0A182PMZ3"/>
<dbReference type="GO" id="GO:0005634">
    <property type="term" value="C:nucleus"/>
    <property type="evidence" value="ECO:0007669"/>
    <property type="project" value="UniProtKB-SubCell"/>
</dbReference>
<feature type="region of interest" description="Disordered" evidence="6">
    <location>
        <begin position="288"/>
        <end position="311"/>
    </location>
</feature>
<feature type="region of interest" description="Disordered" evidence="6">
    <location>
        <begin position="484"/>
        <end position="507"/>
    </location>
</feature>
<evidence type="ECO:0000313" key="9">
    <source>
        <dbReference type="Proteomes" id="UP000075885"/>
    </source>
</evidence>
<dbReference type="GO" id="GO:0008270">
    <property type="term" value="F:zinc ion binding"/>
    <property type="evidence" value="ECO:0007669"/>
    <property type="project" value="UniProtKB-KW"/>
</dbReference>
<dbReference type="EnsemblMetazoa" id="AEPI008317-RA">
    <property type="protein sequence ID" value="AEPI008317-PA"/>
    <property type="gene ID" value="AEPI008317"/>
</dbReference>
<dbReference type="FunFam" id="2.20.25.240:FF:000008">
    <property type="entry name" value="AGAP003439-PA"/>
    <property type="match status" value="1"/>
</dbReference>
<evidence type="ECO:0000313" key="8">
    <source>
        <dbReference type="EnsemblMetazoa" id="AEPI008317-PA"/>
    </source>
</evidence>
<dbReference type="Pfam" id="PF04500">
    <property type="entry name" value="FLYWCH"/>
    <property type="match status" value="4"/>
</dbReference>
<keyword evidence="5" id="KW-0539">Nucleus</keyword>
<dbReference type="GO" id="GO:0006357">
    <property type="term" value="P:regulation of transcription by RNA polymerase II"/>
    <property type="evidence" value="ECO:0007669"/>
    <property type="project" value="TreeGrafter"/>
</dbReference>
<organism evidence="8 9">
    <name type="scientific">Anopheles epiroticus</name>
    <dbReference type="NCBI Taxonomy" id="199890"/>
    <lineage>
        <taxon>Eukaryota</taxon>
        <taxon>Metazoa</taxon>
        <taxon>Ecdysozoa</taxon>
        <taxon>Arthropoda</taxon>
        <taxon>Hexapoda</taxon>
        <taxon>Insecta</taxon>
        <taxon>Pterygota</taxon>
        <taxon>Neoptera</taxon>
        <taxon>Endopterygota</taxon>
        <taxon>Diptera</taxon>
        <taxon>Nematocera</taxon>
        <taxon>Culicoidea</taxon>
        <taxon>Culicidae</taxon>
        <taxon>Anophelinae</taxon>
        <taxon>Anopheles</taxon>
    </lineage>
</organism>
<dbReference type="SMART" id="SM00225">
    <property type="entry name" value="BTB"/>
    <property type="match status" value="1"/>
</dbReference>
<keyword evidence="4" id="KW-0862">Zinc</keyword>
<dbReference type="Pfam" id="PF00651">
    <property type="entry name" value="BTB"/>
    <property type="match status" value="1"/>
</dbReference>
<feature type="compositionally biased region" description="Polar residues" evidence="6">
    <location>
        <begin position="119"/>
        <end position="128"/>
    </location>
</feature>
<evidence type="ECO:0000256" key="4">
    <source>
        <dbReference type="ARBA" id="ARBA00022833"/>
    </source>
</evidence>
<dbReference type="Proteomes" id="UP000075885">
    <property type="component" value="Unassembled WGS sequence"/>
</dbReference>
<keyword evidence="2" id="KW-0479">Metal-binding</keyword>
<evidence type="ECO:0000259" key="7">
    <source>
        <dbReference type="PROSITE" id="PS50097"/>
    </source>
</evidence>